<dbReference type="STRING" id="88036.D8TFJ0"/>
<protein>
    <recommendedName>
        <fullName evidence="8">Beta-glucosidase</fullName>
    </recommendedName>
</protein>
<evidence type="ECO:0000256" key="2">
    <source>
        <dbReference type="ARBA" id="ARBA00022801"/>
    </source>
</evidence>
<comment type="similarity">
    <text evidence="1 4">Belongs to the glycosyl hydrolase 1 family.</text>
</comment>
<dbReference type="GO" id="GO:0005975">
    <property type="term" value="P:carbohydrate metabolic process"/>
    <property type="evidence" value="ECO:0007669"/>
    <property type="project" value="InterPro"/>
</dbReference>
<dbReference type="InterPro" id="IPR001360">
    <property type="entry name" value="Glyco_hydro_1"/>
</dbReference>
<dbReference type="OMA" id="KHWATIN"/>
<proteinExistence type="inferred from homology"/>
<evidence type="ECO:0000256" key="4">
    <source>
        <dbReference type="RuleBase" id="RU003690"/>
    </source>
</evidence>
<keyword evidence="3" id="KW-0326">Glycosidase</keyword>
<accession>D8TFJ0</accession>
<evidence type="ECO:0008006" key="8">
    <source>
        <dbReference type="Google" id="ProtNLM"/>
    </source>
</evidence>
<dbReference type="PANTHER" id="PTHR10353">
    <property type="entry name" value="GLYCOSYL HYDROLASE"/>
    <property type="match status" value="1"/>
</dbReference>
<dbReference type="Pfam" id="PF00232">
    <property type="entry name" value="Glyco_hydro_1"/>
    <property type="match status" value="1"/>
</dbReference>
<dbReference type="eggNOG" id="KOG0626">
    <property type="taxonomic scope" value="Eukaryota"/>
</dbReference>
<dbReference type="Proteomes" id="UP000001514">
    <property type="component" value="Unassembled WGS sequence"/>
</dbReference>
<sequence length="516" mass="59131">MALLLCNAAFFLLAWLTISARADQTGLSRCDFPEDFIFGASASAFQYEGAVDEGGRKPSIWDIFAANPRNIADGSSPNITDDQYHHYTDDVLLLKNLGMDSYRFSISWTRVFHDGRVNPEGIAYYNNLIDALLEHGIKPFVTIYHWDLPQTLQDKFGGWLSRDIVDEYLRFADFCFQAFGDRVKNWLTFNEPHQLVNGGYVQGYYAPGRCTGCPQGNSSTEPYIVGHHLLLAHAKAVKLYRRKYKVNQRGVIGMTLDSFWYEPYSSLPRDIAAARRALDFELGWFLHPITFGDYPQSMRLYVGDRLPAFTVEESRDLRNSMDFVGLNHYTSRYTQDNPWPSNVRPGYESDSHTHFLTQRNGNPIGGTTGTWLYVVPWGLYNVLNHVKENYNNPPIIITENGGLVMLVTGFLKSNFPGLVDIADSNTFSDKFIKDGARVQFYESYLTSLQQAIADGVDVRGYYAWSFLDNWEWNNGYSQRFGLYYVDYTTLKRYPKHSALWFKQFLSNTKCSVLETM</sequence>
<dbReference type="AlphaFoldDB" id="D8TFJ0"/>
<dbReference type="SUPFAM" id="SSF51445">
    <property type="entry name" value="(Trans)glycosidases"/>
    <property type="match status" value="1"/>
</dbReference>
<dbReference type="PROSITE" id="PS00653">
    <property type="entry name" value="GLYCOSYL_HYDROL_F1_2"/>
    <property type="match status" value="1"/>
</dbReference>
<dbReference type="Gene3D" id="3.20.20.80">
    <property type="entry name" value="Glycosidases"/>
    <property type="match status" value="1"/>
</dbReference>
<evidence type="ECO:0000256" key="1">
    <source>
        <dbReference type="ARBA" id="ARBA00010838"/>
    </source>
</evidence>
<feature type="signal peptide" evidence="5">
    <location>
        <begin position="1"/>
        <end position="22"/>
    </location>
</feature>
<evidence type="ECO:0000313" key="7">
    <source>
        <dbReference type="Proteomes" id="UP000001514"/>
    </source>
</evidence>
<keyword evidence="2" id="KW-0378">Hydrolase</keyword>
<name>D8TFJ0_SELML</name>
<dbReference type="Gramene" id="EFJ04572">
    <property type="protein sequence ID" value="EFJ04572"/>
    <property type="gene ID" value="SELMODRAFT_163405"/>
</dbReference>
<keyword evidence="5" id="KW-0732">Signal</keyword>
<keyword evidence="7" id="KW-1185">Reference proteome</keyword>
<dbReference type="HOGENOM" id="CLU_001859_1_0_1"/>
<dbReference type="InParanoid" id="D8TFJ0"/>
<evidence type="ECO:0000256" key="3">
    <source>
        <dbReference type="ARBA" id="ARBA00023295"/>
    </source>
</evidence>
<organism evidence="7">
    <name type="scientific">Selaginella moellendorffii</name>
    <name type="common">Spikemoss</name>
    <dbReference type="NCBI Taxonomy" id="88036"/>
    <lineage>
        <taxon>Eukaryota</taxon>
        <taxon>Viridiplantae</taxon>
        <taxon>Streptophyta</taxon>
        <taxon>Embryophyta</taxon>
        <taxon>Tracheophyta</taxon>
        <taxon>Lycopodiopsida</taxon>
        <taxon>Selaginellales</taxon>
        <taxon>Selaginellaceae</taxon>
        <taxon>Selaginella</taxon>
    </lineage>
</organism>
<dbReference type="PANTHER" id="PTHR10353:SF36">
    <property type="entry name" value="LP05116P"/>
    <property type="match status" value="1"/>
</dbReference>
<dbReference type="FunFam" id="3.20.20.80:FF:000020">
    <property type="entry name" value="Beta-glucosidase 12"/>
    <property type="match status" value="1"/>
</dbReference>
<gene>
    <name evidence="6" type="ORF">SELMODRAFT_163405</name>
</gene>
<evidence type="ECO:0000313" key="6">
    <source>
        <dbReference type="EMBL" id="EFJ04572.1"/>
    </source>
</evidence>
<dbReference type="GO" id="GO:0008422">
    <property type="term" value="F:beta-glucosidase activity"/>
    <property type="evidence" value="ECO:0000318"/>
    <property type="project" value="GO_Central"/>
</dbReference>
<feature type="chain" id="PRO_5003123551" description="Beta-glucosidase" evidence="5">
    <location>
        <begin position="23"/>
        <end position="516"/>
    </location>
</feature>
<evidence type="ECO:0000256" key="5">
    <source>
        <dbReference type="SAM" id="SignalP"/>
    </source>
</evidence>
<dbReference type="InterPro" id="IPR033132">
    <property type="entry name" value="GH_1_N_CS"/>
</dbReference>
<dbReference type="EMBL" id="GL377799">
    <property type="protein sequence ID" value="EFJ04572.1"/>
    <property type="molecule type" value="Genomic_DNA"/>
</dbReference>
<dbReference type="InterPro" id="IPR017853">
    <property type="entry name" value="GH"/>
</dbReference>
<dbReference type="PRINTS" id="PR00131">
    <property type="entry name" value="GLHYDRLASE1"/>
</dbReference>
<dbReference type="KEGG" id="smo:SELMODRAFT_163405"/>
<reference evidence="6 7" key="1">
    <citation type="journal article" date="2011" name="Science">
        <title>The Selaginella genome identifies genetic changes associated with the evolution of vascular plants.</title>
        <authorList>
            <person name="Banks J.A."/>
            <person name="Nishiyama T."/>
            <person name="Hasebe M."/>
            <person name="Bowman J.L."/>
            <person name="Gribskov M."/>
            <person name="dePamphilis C."/>
            <person name="Albert V.A."/>
            <person name="Aono N."/>
            <person name="Aoyama T."/>
            <person name="Ambrose B.A."/>
            <person name="Ashton N.W."/>
            <person name="Axtell M.J."/>
            <person name="Barker E."/>
            <person name="Barker M.S."/>
            <person name="Bennetzen J.L."/>
            <person name="Bonawitz N.D."/>
            <person name="Chapple C."/>
            <person name="Cheng C."/>
            <person name="Correa L.G."/>
            <person name="Dacre M."/>
            <person name="DeBarry J."/>
            <person name="Dreyer I."/>
            <person name="Elias M."/>
            <person name="Engstrom E.M."/>
            <person name="Estelle M."/>
            <person name="Feng L."/>
            <person name="Finet C."/>
            <person name="Floyd S.K."/>
            <person name="Frommer W.B."/>
            <person name="Fujita T."/>
            <person name="Gramzow L."/>
            <person name="Gutensohn M."/>
            <person name="Harholt J."/>
            <person name="Hattori M."/>
            <person name="Heyl A."/>
            <person name="Hirai T."/>
            <person name="Hiwatashi Y."/>
            <person name="Ishikawa M."/>
            <person name="Iwata M."/>
            <person name="Karol K.G."/>
            <person name="Koehler B."/>
            <person name="Kolukisaoglu U."/>
            <person name="Kubo M."/>
            <person name="Kurata T."/>
            <person name="Lalonde S."/>
            <person name="Li K."/>
            <person name="Li Y."/>
            <person name="Litt A."/>
            <person name="Lyons E."/>
            <person name="Manning G."/>
            <person name="Maruyama T."/>
            <person name="Michael T.P."/>
            <person name="Mikami K."/>
            <person name="Miyazaki S."/>
            <person name="Morinaga S."/>
            <person name="Murata T."/>
            <person name="Mueller-Roeber B."/>
            <person name="Nelson D.R."/>
            <person name="Obara M."/>
            <person name="Oguri Y."/>
            <person name="Olmstead R.G."/>
            <person name="Onodera N."/>
            <person name="Petersen B.L."/>
            <person name="Pils B."/>
            <person name="Prigge M."/>
            <person name="Rensing S.A."/>
            <person name="Riano-Pachon D.M."/>
            <person name="Roberts A.W."/>
            <person name="Sato Y."/>
            <person name="Scheller H.V."/>
            <person name="Schulz B."/>
            <person name="Schulz C."/>
            <person name="Shakirov E.V."/>
            <person name="Shibagaki N."/>
            <person name="Shinohara N."/>
            <person name="Shippen D.E."/>
            <person name="Soerensen I."/>
            <person name="Sotooka R."/>
            <person name="Sugimoto N."/>
            <person name="Sugita M."/>
            <person name="Sumikawa N."/>
            <person name="Tanurdzic M."/>
            <person name="Theissen G."/>
            <person name="Ulvskov P."/>
            <person name="Wakazuki S."/>
            <person name="Weng J.K."/>
            <person name="Willats W.W."/>
            <person name="Wipf D."/>
            <person name="Wolf P.G."/>
            <person name="Yang L."/>
            <person name="Zimmer A.D."/>
            <person name="Zhu Q."/>
            <person name="Mitros T."/>
            <person name="Hellsten U."/>
            <person name="Loque D."/>
            <person name="Otillar R."/>
            <person name="Salamov A."/>
            <person name="Schmutz J."/>
            <person name="Shapiro H."/>
            <person name="Lindquist E."/>
            <person name="Lucas S."/>
            <person name="Rokhsar D."/>
            <person name="Grigoriev I.V."/>
        </authorList>
    </citation>
    <scope>NUCLEOTIDE SEQUENCE [LARGE SCALE GENOMIC DNA]</scope>
</reference>